<accession>A0A1L7X1V7</accession>
<evidence type="ECO:0000256" key="6">
    <source>
        <dbReference type="SAM" id="Phobius"/>
    </source>
</evidence>
<dbReference type="STRING" id="576137.A0A1L7X1V7"/>
<keyword evidence="2 6" id="KW-0812">Transmembrane</keyword>
<dbReference type="PANTHER" id="PTHR37451:SF4">
    <property type="entry name" value="MARVEL DOMAIN-CONTAINING PROTEIN"/>
    <property type="match status" value="1"/>
</dbReference>
<feature type="compositionally biased region" description="Gly residues" evidence="5">
    <location>
        <begin position="232"/>
        <end position="245"/>
    </location>
</feature>
<feature type="region of interest" description="Disordered" evidence="5">
    <location>
        <begin position="226"/>
        <end position="245"/>
    </location>
</feature>
<gene>
    <name evidence="8" type="ORF">PAC_08895</name>
</gene>
<dbReference type="Pfam" id="PF01284">
    <property type="entry name" value="MARVEL"/>
    <property type="match status" value="1"/>
</dbReference>
<evidence type="ECO:0000259" key="7">
    <source>
        <dbReference type="Pfam" id="PF01284"/>
    </source>
</evidence>
<evidence type="ECO:0000256" key="1">
    <source>
        <dbReference type="ARBA" id="ARBA00004141"/>
    </source>
</evidence>
<sequence length="245" mass="26397">MAGSKEHVLVLPKAVFALRIVQLVTAVAVMGLAAYGITFLSFDGINLTMFTAIATIVITVYIIVAETCAPIIYNYWAILGLDIFAIVFWLVSFAYLASEVAAYQIVTDTCSYTYYGYCLKKRDMDLTKRATTDVYTYRNSMAAASGLGGLEFLLFIATLAFTSVYLHRHRKAGGHCMPNSTSSPTPAAVESGYGAPSFATTALESQKPEMDTQAYTQPEHVPQVAQPMQAAGGQGQGYGGQPAYA</sequence>
<evidence type="ECO:0000256" key="5">
    <source>
        <dbReference type="SAM" id="MobiDB-lite"/>
    </source>
</evidence>
<dbReference type="Proteomes" id="UP000184330">
    <property type="component" value="Unassembled WGS sequence"/>
</dbReference>
<feature type="transmembrane region" description="Helical" evidence="6">
    <location>
        <begin position="142"/>
        <end position="166"/>
    </location>
</feature>
<evidence type="ECO:0000256" key="2">
    <source>
        <dbReference type="ARBA" id="ARBA00022692"/>
    </source>
</evidence>
<protein>
    <recommendedName>
        <fullName evidence="7">MARVEL domain-containing protein</fullName>
    </recommendedName>
</protein>
<comment type="subcellular location">
    <subcellularLocation>
        <location evidence="1">Membrane</location>
        <topology evidence="1">Multi-pass membrane protein</topology>
    </subcellularLocation>
</comment>
<organism evidence="8 9">
    <name type="scientific">Phialocephala subalpina</name>
    <dbReference type="NCBI Taxonomy" id="576137"/>
    <lineage>
        <taxon>Eukaryota</taxon>
        <taxon>Fungi</taxon>
        <taxon>Dikarya</taxon>
        <taxon>Ascomycota</taxon>
        <taxon>Pezizomycotina</taxon>
        <taxon>Leotiomycetes</taxon>
        <taxon>Helotiales</taxon>
        <taxon>Mollisiaceae</taxon>
        <taxon>Phialocephala</taxon>
        <taxon>Phialocephala fortinii species complex</taxon>
    </lineage>
</organism>
<evidence type="ECO:0000256" key="4">
    <source>
        <dbReference type="ARBA" id="ARBA00023136"/>
    </source>
</evidence>
<dbReference type="OrthoDB" id="5325022at2759"/>
<evidence type="ECO:0000313" key="9">
    <source>
        <dbReference type="Proteomes" id="UP000184330"/>
    </source>
</evidence>
<keyword evidence="9" id="KW-1185">Reference proteome</keyword>
<keyword evidence="4 6" id="KW-0472">Membrane</keyword>
<dbReference type="AlphaFoldDB" id="A0A1L7X1V7"/>
<evidence type="ECO:0000256" key="3">
    <source>
        <dbReference type="ARBA" id="ARBA00022989"/>
    </source>
</evidence>
<dbReference type="PANTHER" id="PTHR37451">
    <property type="entry name" value="MARVEL DOMAIN"/>
    <property type="match status" value="1"/>
</dbReference>
<dbReference type="InterPro" id="IPR008253">
    <property type="entry name" value="Marvel"/>
</dbReference>
<feature type="transmembrane region" description="Helical" evidence="6">
    <location>
        <begin position="20"/>
        <end position="38"/>
    </location>
</feature>
<evidence type="ECO:0000313" key="8">
    <source>
        <dbReference type="EMBL" id="CZR59003.1"/>
    </source>
</evidence>
<feature type="domain" description="MARVEL" evidence="7">
    <location>
        <begin position="16"/>
        <end position="161"/>
    </location>
</feature>
<name>A0A1L7X1V7_9HELO</name>
<feature type="transmembrane region" description="Helical" evidence="6">
    <location>
        <begin position="44"/>
        <end position="64"/>
    </location>
</feature>
<reference evidence="8 9" key="1">
    <citation type="submission" date="2016-03" db="EMBL/GenBank/DDBJ databases">
        <authorList>
            <person name="Ploux O."/>
        </authorList>
    </citation>
    <scope>NUCLEOTIDE SEQUENCE [LARGE SCALE GENOMIC DNA]</scope>
    <source>
        <strain evidence="8 9">UAMH 11012</strain>
    </source>
</reference>
<keyword evidence="3 6" id="KW-1133">Transmembrane helix</keyword>
<dbReference type="GO" id="GO:0016020">
    <property type="term" value="C:membrane"/>
    <property type="evidence" value="ECO:0007669"/>
    <property type="project" value="UniProtKB-SubCell"/>
</dbReference>
<proteinExistence type="predicted"/>
<feature type="transmembrane region" description="Helical" evidence="6">
    <location>
        <begin position="76"/>
        <end position="97"/>
    </location>
</feature>
<dbReference type="EMBL" id="FJOG01000013">
    <property type="protein sequence ID" value="CZR59003.1"/>
    <property type="molecule type" value="Genomic_DNA"/>
</dbReference>